<keyword evidence="2" id="KW-1185">Reference proteome</keyword>
<evidence type="ECO:0000313" key="2">
    <source>
        <dbReference type="Proteomes" id="UP000266723"/>
    </source>
</evidence>
<evidence type="ECO:0000313" key="1">
    <source>
        <dbReference type="EMBL" id="KAF3568133.1"/>
    </source>
</evidence>
<proteinExistence type="predicted"/>
<name>A0ABQ7D6Y1_BRACR</name>
<reference evidence="1 2" key="1">
    <citation type="journal article" date="2020" name="BMC Genomics">
        <title>Intraspecific diversification of the crop wild relative Brassica cretica Lam. using demographic model selection.</title>
        <authorList>
            <person name="Kioukis A."/>
            <person name="Michalopoulou V.A."/>
            <person name="Briers L."/>
            <person name="Pirintsos S."/>
            <person name="Studholme D.J."/>
            <person name="Pavlidis P."/>
            <person name="Sarris P.F."/>
        </authorList>
    </citation>
    <scope>NUCLEOTIDE SEQUENCE [LARGE SCALE GENOMIC DNA]</scope>
    <source>
        <strain evidence="2">cv. PFS-1207/04</strain>
    </source>
</reference>
<gene>
    <name evidence="1" type="ORF">DY000_02015271</name>
</gene>
<sequence>MASRLQCLPCFTLKTTFELLLMNRACLPLSSSFLLPFRVESKPAFSHELNRYLVNISGMLGTLQLHDLPPSCDCSAKKISS</sequence>
<protein>
    <recommendedName>
        <fullName evidence="3">Secreted protein</fullName>
    </recommendedName>
</protein>
<accession>A0ABQ7D6Y1</accession>
<evidence type="ECO:0008006" key="3">
    <source>
        <dbReference type="Google" id="ProtNLM"/>
    </source>
</evidence>
<organism evidence="1 2">
    <name type="scientific">Brassica cretica</name>
    <name type="common">Mustard</name>
    <dbReference type="NCBI Taxonomy" id="69181"/>
    <lineage>
        <taxon>Eukaryota</taxon>
        <taxon>Viridiplantae</taxon>
        <taxon>Streptophyta</taxon>
        <taxon>Embryophyta</taxon>
        <taxon>Tracheophyta</taxon>
        <taxon>Spermatophyta</taxon>
        <taxon>Magnoliopsida</taxon>
        <taxon>eudicotyledons</taxon>
        <taxon>Gunneridae</taxon>
        <taxon>Pentapetalae</taxon>
        <taxon>rosids</taxon>
        <taxon>malvids</taxon>
        <taxon>Brassicales</taxon>
        <taxon>Brassicaceae</taxon>
        <taxon>Brassiceae</taxon>
        <taxon>Brassica</taxon>
    </lineage>
</organism>
<dbReference type="Proteomes" id="UP000266723">
    <property type="component" value="Unassembled WGS sequence"/>
</dbReference>
<comment type="caution">
    <text evidence="1">The sequence shown here is derived from an EMBL/GenBank/DDBJ whole genome shotgun (WGS) entry which is preliminary data.</text>
</comment>
<dbReference type="EMBL" id="QGKV02000759">
    <property type="protein sequence ID" value="KAF3568133.1"/>
    <property type="molecule type" value="Genomic_DNA"/>
</dbReference>